<keyword evidence="3" id="KW-0407">Ion channel</keyword>
<organism evidence="3 4">
    <name type="scientific">Arthrobacter gengyunqii</name>
    <dbReference type="NCBI Taxonomy" id="2886940"/>
    <lineage>
        <taxon>Bacteria</taxon>
        <taxon>Bacillati</taxon>
        <taxon>Actinomycetota</taxon>
        <taxon>Actinomycetes</taxon>
        <taxon>Micrococcales</taxon>
        <taxon>Micrococcaceae</taxon>
        <taxon>Arthrobacter</taxon>
    </lineage>
</organism>
<gene>
    <name evidence="3" type="ORF">LJ751_11075</name>
</gene>
<evidence type="ECO:0000313" key="4">
    <source>
        <dbReference type="Proteomes" id="UP001139264"/>
    </source>
</evidence>
<proteinExistence type="predicted"/>
<keyword evidence="3" id="KW-0813">Transport</keyword>
<reference evidence="3" key="1">
    <citation type="submission" date="2021-10" db="EMBL/GenBank/DDBJ databases">
        <title>Novel species in genus Arthrobacter.</title>
        <authorList>
            <person name="Liu Y."/>
        </authorList>
    </citation>
    <scope>NUCLEOTIDE SEQUENCE</scope>
    <source>
        <strain evidence="3">Zg-Y809</strain>
    </source>
</reference>
<dbReference type="Proteomes" id="UP001139264">
    <property type="component" value="Unassembled WGS sequence"/>
</dbReference>
<comment type="caution">
    <text evidence="3">The sequence shown here is derived from an EMBL/GenBank/DDBJ whole genome shotgun (WGS) entry which is preliminary data.</text>
</comment>
<dbReference type="AlphaFoldDB" id="A0A9X1M2S6"/>
<dbReference type="PRINTS" id="PR00169">
    <property type="entry name" value="KCHANNEL"/>
</dbReference>
<evidence type="ECO:0000313" key="3">
    <source>
        <dbReference type="EMBL" id="MCC3269897.1"/>
    </source>
</evidence>
<dbReference type="GO" id="GO:0034220">
    <property type="term" value="P:monoatomic ion transmembrane transport"/>
    <property type="evidence" value="ECO:0007669"/>
    <property type="project" value="UniProtKB-KW"/>
</dbReference>
<keyword evidence="3" id="KW-0406">Ion transport</keyword>
<evidence type="ECO:0000256" key="1">
    <source>
        <dbReference type="SAM" id="Phobius"/>
    </source>
</evidence>
<accession>A0A9X1M2S6</accession>
<keyword evidence="1" id="KW-1133">Transmembrane helix</keyword>
<feature type="transmembrane region" description="Helical" evidence="1">
    <location>
        <begin position="6"/>
        <end position="35"/>
    </location>
</feature>
<dbReference type="Pfam" id="PF07885">
    <property type="entry name" value="Ion_trans_2"/>
    <property type="match status" value="1"/>
</dbReference>
<dbReference type="Gene3D" id="1.10.287.70">
    <property type="match status" value="1"/>
</dbReference>
<feature type="domain" description="Potassium channel" evidence="2">
    <location>
        <begin position="27"/>
        <end position="95"/>
    </location>
</feature>
<dbReference type="SUPFAM" id="SSF81324">
    <property type="entry name" value="Voltage-gated potassium channels"/>
    <property type="match status" value="1"/>
</dbReference>
<name>A0A9X1M2S6_9MICC</name>
<dbReference type="RefSeq" id="WP_227908222.1">
    <property type="nucleotide sequence ID" value="NZ_CP095461.1"/>
</dbReference>
<sequence>MKRLRLLWNIVRIISADYVFYGFLTVLSAAALLLPRFESGIPTFGDALWYLFVAFTTIGFGDFAAVSTAGRLITAAVSLYGIVVVALLTGIVVGFYNELLKVRANTSLNEFIAELEHLPDLSREELLALAERVRNRHILR</sequence>
<protein>
    <submittedName>
        <fullName evidence="3">Potassium channel family protein</fullName>
    </submittedName>
</protein>
<evidence type="ECO:0000259" key="2">
    <source>
        <dbReference type="Pfam" id="PF07885"/>
    </source>
</evidence>
<keyword evidence="1" id="KW-0472">Membrane</keyword>
<dbReference type="EMBL" id="JAJFZP010000009">
    <property type="protein sequence ID" value="MCC3269897.1"/>
    <property type="molecule type" value="Genomic_DNA"/>
</dbReference>
<keyword evidence="1" id="KW-0812">Transmembrane</keyword>
<feature type="transmembrane region" description="Helical" evidence="1">
    <location>
        <begin position="47"/>
        <end position="66"/>
    </location>
</feature>
<dbReference type="InterPro" id="IPR013099">
    <property type="entry name" value="K_chnl_dom"/>
</dbReference>
<feature type="transmembrane region" description="Helical" evidence="1">
    <location>
        <begin position="72"/>
        <end position="96"/>
    </location>
</feature>